<accession>A0A3A4BHD3</accession>
<evidence type="ECO:0000313" key="5">
    <source>
        <dbReference type="EMBL" id="RJL34202.1"/>
    </source>
</evidence>
<evidence type="ECO:0000313" key="6">
    <source>
        <dbReference type="Proteomes" id="UP000265768"/>
    </source>
</evidence>
<feature type="domain" description="Teneurin-like YD-shell" evidence="4">
    <location>
        <begin position="1566"/>
        <end position="1766"/>
    </location>
</feature>
<comment type="caution">
    <text evidence="5">The sequence shown here is derived from an EMBL/GenBank/DDBJ whole genome shotgun (WGS) entry which is preliminary data.</text>
</comment>
<dbReference type="RefSeq" id="WP_119925502.1">
    <property type="nucleotide sequence ID" value="NZ_QZEY01000002.1"/>
</dbReference>
<name>A0A3A4BHD3_9ACTN</name>
<dbReference type="InterPro" id="IPR022385">
    <property type="entry name" value="Rhs_assc_core"/>
</dbReference>
<feature type="compositionally biased region" description="Basic and acidic residues" evidence="2">
    <location>
        <begin position="1844"/>
        <end position="1869"/>
    </location>
</feature>
<feature type="region of interest" description="Disordered" evidence="2">
    <location>
        <begin position="22"/>
        <end position="46"/>
    </location>
</feature>
<keyword evidence="1" id="KW-0677">Repeat</keyword>
<evidence type="ECO:0000256" key="2">
    <source>
        <dbReference type="SAM" id="MobiDB-lite"/>
    </source>
</evidence>
<feature type="compositionally biased region" description="Polar residues" evidence="2">
    <location>
        <begin position="1754"/>
        <end position="1766"/>
    </location>
</feature>
<reference evidence="5 6" key="1">
    <citation type="submission" date="2018-09" db="EMBL/GenBank/DDBJ databases">
        <title>YIM 75507 draft genome.</title>
        <authorList>
            <person name="Tang S."/>
            <person name="Feng Y."/>
        </authorList>
    </citation>
    <scope>NUCLEOTIDE SEQUENCE [LARGE SCALE GENOMIC DNA]</scope>
    <source>
        <strain evidence="5 6">YIM 75507</strain>
    </source>
</reference>
<evidence type="ECO:0000256" key="1">
    <source>
        <dbReference type="ARBA" id="ARBA00022737"/>
    </source>
</evidence>
<dbReference type="Proteomes" id="UP000265768">
    <property type="component" value="Unassembled WGS sequence"/>
</dbReference>
<keyword evidence="6" id="KW-1185">Reference proteome</keyword>
<proteinExistence type="predicted"/>
<evidence type="ECO:0000256" key="3">
    <source>
        <dbReference type="SAM" id="SignalP"/>
    </source>
</evidence>
<dbReference type="InterPro" id="IPR056823">
    <property type="entry name" value="TEN-like_YD-shell"/>
</dbReference>
<dbReference type="NCBIfam" id="TIGR01643">
    <property type="entry name" value="YD_repeat_2x"/>
    <property type="match status" value="1"/>
</dbReference>
<dbReference type="InterPro" id="IPR006530">
    <property type="entry name" value="YD"/>
</dbReference>
<feature type="region of interest" description="Disordered" evidence="2">
    <location>
        <begin position="1797"/>
        <end position="1869"/>
    </location>
</feature>
<dbReference type="EMBL" id="QZEY01000002">
    <property type="protein sequence ID" value="RJL34202.1"/>
    <property type="molecule type" value="Genomic_DNA"/>
</dbReference>
<dbReference type="NCBIfam" id="TIGR03696">
    <property type="entry name" value="Rhs_assc_core"/>
    <property type="match status" value="1"/>
</dbReference>
<feature type="chain" id="PRO_5039254025" description="Teneurin-like YD-shell domain-containing protein" evidence="3">
    <location>
        <begin position="27"/>
        <end position="2023"/>
    </location>
</feature>
<dbReference type="OrthoDB" id="291011at2"/>
<dbReference type="Gene3D" id="2.180.10.10">
    <property type="entry name" value="RHS repeat-associated core"/>
    <property type="match status" value="2"/>
</dbReference>
<dbReference type="PANTHER" id="PTHR32305:SF17">
    <property type="entry name" value="TRNA NUCLEASE WAPA"/>
    <property type="match status" value="1"/>
</dbReference>
<dbReference type="Pfam" id="PF05593">
    <property type="entry name" value="RHS_repeat"/>
    <property type="match status" value="2"/>
</dbReference>
<sequence length="2023" mass="219421">MKRLAWLAAALTAALAGSLLTAPPTAADPRKPPRLSTLSNDERPVPGRAVPPAVLPADPEAAVAVRARPAVNWPGPGAAQTAVRGANPARATAVDVLDRAATERAGVRGVLFRVGGADSVAPSRAPSVQKVPVEIDYSGYRHAYGGDWATRLTVTQLPECALTNPGAAGCARRTTVLSANDVKAGRLTANVSTGGLFAVTAASSGSAGSYQPTSLSPSATWQVGTQSGDFTWSYPIGTPDLPGIGPGIDLSYSSGSVDGRVAATNNQPSWVGEGFDYQPGFIERSYKPCKEDGVPNSGDQCWATWNAHIVLPGMAGELVRDAADPSKWRVEEDDGWRVELLTGAANGDDGGTGDKGEHWKLTSPDGTQYHFGLNRLPGWTTGKPETNSAWTVPVYGNNPGEPCHSPGWCQQAYRWSLDYVLDPHGDVMSVYYDRQTNHYARGGTAVTPYIRGGQVARIEYGQRHEQVYGGAAPARVLFTTEGRCVKNSACTQAIPQDWPDTPWDQHCGSASCAINSPTFWTEKRLARITTQVRSGGEYRDVDSWTLTHSFPDPGDASGAGLWLDSIAKTGHSGGSPMSLPPVRFDGTTIANRVGGGDQYRVALNKRRLSAIYNEAGGRTHVTYSLECEAGTPRPAPDANTKRCYPAYWTPEGAPAPELGWWQKPVVTQVTEDDLVGGNGRRITQYEYFGDQDIPGAAWHRDDAELVPERYKTWGQWRGFAKVRVKTGDPAKGPQTVTEQVFFRGMDGDLKSGGGAKTVRVRDSEGRELADSPVLRGFARETIEYNGLNWTSKTISEPVLLKMTARRPRPDGGPELQAWLSEEKVETTYTALGDGRVRVTETRNRFDSYGLLDQVHDLGDTSTPEDDTCTTIAYTRNEARWIVDAESEVTEVSVPCGTTPSYPKDLLSGRRYHYDGQAWGAAPTRGDVTKTEQVASWDANGPRYVTLGRAVLDEHGRAIESYDAEDHKATTSYVPETGGPVISRTVTNALGHSATTVADPLRGVPVKTTDANSLVTEQEYDALGRLTRVWLPGRSKAAHPATPNLEYEYAVKNTAPSAVRTKSLLGTGSSYVSSYSLMDGFLRQRQTQTPSPDGRRIVTDTFYDSHGRLARTNAGYYEESSAPSASLWLADDDMVPSQTVYEYDAEGRETAEILRSRGTEKWRTTTSYGGDWTAVDPPDGDTPEMEIFDAHGRTVERRQFHGNAPSGDHDATKYAYTKAGDLASVTDPAGNVWRYGYDLRGRRIRVEDPDTGTSTSVFDDLGRVVSATDSRGKTIFHAYDALGRETATHEGSATGPKLTERVYDTVSKGGLTSSTRYAGGHAYRSEIMGVDAAGRPTGNRVVIPAAEGALQGTYETTFEYDAIGQVVKRKLPAVGGLPAETLQTAYDPENGLPMTLGSQLGRYVSETEYTNVGELGRLYLGEQGRGVLRQFEYDEATARLTRLLTEKDSVPMTVADVRLDYDPAGNVVRVADDAAADVQCYAYDHLRRLTEAWTPAGQCEDPRSADTLGGPAPYWHSYEYDKTGNRTKEVQHAAAGDTIRTYAYPAAGQAQPHTLRSVVTTGPGGGHTDTFGYDSDGNTVKRVVKGVEQAMTWDSEGHLSSVTKEGQTESYVYDADGNRLIRRNPTGTTLFLGDTELQLKDGAVTGTRYYGHSGVTVAVRTGRPGGSTLTWLASDHQGTAQAAIEAEGLKATVRRSLPFGGPRGAEPPDWPGERGFVGGTKDPTGLTHLGAREYDPENGRFISVDPLIDVNDPQTMNGYAYSENSPITKADPDGLKAKKCSNHRECEGSNADIARAAKKMKERAKKAEAAKKNRIRDQERREAQQKRNKSNVGRDEAKKAKKKYTRDLREEQQKKNKSEVGRGEADRARKQKYDEDHPMFCFKVCSRKGVRYCPPGGCVDPPPTRLFSRTKACIYLCFNVTNDGEFDGDGEGGIGRKWDEPKIYEEKKPESIKAKLKSTAYAAYTTGLHVGVSSKDDIEATTGVCYFFIGGGCFVNGKTKKGGYWWGLEVGLGMGMGAESDGWS</sequence>
<dbReference type="InterPro" id="IPR050708">
    <property type="entry name" value="T6SS_VgrG/RHS"/>
</dbReference>
<gene>
    <name evidence="5" type="ORF">D5H75_06950</name>
</gene>
<feature type="region of interest" description="Disordered" evidence="2">
    <location>
        <begin position="1754"/>
        <end position="1785"/>
    </location>
</feature>
<dbReference type="InterPro" id="IPR031325">
    <property type="entry name" value="RHS_repeat"/>
</dbReference>
<dbReference type="PANTHER" id="PTHR32305">
    <property type="match status" value="1"/>
</dbReference>
<feature type="compositionally biased region" description="Basic and acidic residues" evidence="2">
    <location>
        <begin position="1769"/>
        <end position="1785"/>
    </location>
</feature>
<organism evidence="5 6">
    <name type="scientific">Bailinhaonella thermotolerans</name>
    <dbReference type="NCBI Taxonomy" id="1070861"/>
    <lineage>
        <taxon>Bacteria</taxon>
        <taxon>Bacillati</taxon>
        <taxon>Actinomycetota</taxon>
        <taxon>Actinomycetes</taxon>
        <taxon>Streptosporangiales</taxon>
        <taxon>Streptosporangiaceae</taxon>
        <taxon>Bailinhaonella</taxon>
    </lineage>
</organism>
<feature type="compositionally biased region" description="Basic and acidic residues" evidence="2">
    <location>
        <begin position="1804"/>
        <end position="1824"/>
    </location>
</feature>
<keyword evidence="3" id="KW-0732">Signal</keyword>
<dbReference type="Pfam" id="PF25023">
    <property type="entry name" value="TEN_YD-shell"/>
    <property type="match status" value="1"/>
</dbReference>
<evidence type="ECO:0000259" key="4">
    <source>
        <dbReference type="Pfam" id="PF25023"/>
    </source>
</evidence>
<protein>
    <recommendedName>
        <fullName evidence="4">Teneurin-like YD-shell domain-containing protein</fullName>
    </recommendedName>
</protein>
<feature type="signal peptide" evidence="3">
    <location>
        <begin position="1"/>
        <end position="26"/>
    </location>
</feature>